<gene>
    <name evidence="1" type="ORF">NUH22_10475</name>
</gene>
<proteinExistence type="predicted"/>
<evidence type="ECO:0000313" key="2">
    <source>
        <dbReference type="Proteomes" id="UP001060018"/>
    </source>
</evidence>
<reference evidence="1" key="1">
    <citation type="journal article" date="2022" name="Pest Manag. Sci.">
        <title>Glutamicibacter halophytocola-mediated host fitness of potato tuber moth on Solanaceae crops.</title>
        <authorList>
            <person name="Wang W."/>
            <person name="Xiao G."/>
            <person name="Du G."/>
            <person name="Chang L."/>
            <person name="Yang Y."/>
            <person name="Ye J."/>
            <person name="Chen B."/>
        </authorList>
    </citation>
    <scope>NUCLEOTIDE SEQUENCE</scope>
    <source>
        <strain evidence="1">S2</strain>
    </source>
</reference>
<sequence>MDRRDDGEIAGYLEPVAEDYSRVLPRNVPGHAISNDREYADSDGLLQERGIKELMQLWTLNRDFGDATSELAILELSTQGIIVANALRTKALKPAERIHMDGLDVQQRLKPAASRARI</sequence>
<dbReference type="AlphaFoldDB" id="A0AA94XV48"/>
<organism evidence="1 2">
    <name type="scientific">Glutamicibacter halophytocola</name>
    <dbReference type="NCBI Taxonomy" id="1933880"/>
    <lineage>
        <taxon>Bacteria</taxon>
        <taxon>Bacillati</taxon>
        <taxon>Actinomycetota</taxon>
        <taxon>Actinomycetes</taxon>
        <taxon>Micrococcales</taxon>
        <taxon>Micrococcaceae</taxon>
        <taxon>Glutamicibacter</taxon>
    </lineage>
</organism>
<name>A0AA94XV48_9MICC</name>
<dbReference type="EMBL" id="CP102487">
    <property type="protein sequence ID" value="UUX57740.1"/>
    <property type="molecule type" value="Genomic_DNA"/>
</dbReference>
<evidence type="ECO:0000313" key="1">
    <source>
        <dbReference type="EMBL" id="UUX57740.1"/>
    </source>
</evidence>
<protein>
    <submittedName>
        <fullName evidence="1">Uncharacterized protein</fullName>
    </submittedName>
</protein>
<dbReference type="Proteomes" id="UP001060018">
    <property type="component" value="Chromosome"/>
</dbReference>
<accession>A0AA94XV48</accession>
<dbReference type="RefSeq" id="WP_171920393.1">
    <property type="nucleotide sequence ID" value="NZ_CP102487.1"/>
</dbReference>